<dbReference type="RefSeq" id="WP_206726442.1">
    <property type="nucleotide sequence ID" value="NZ_CP071090.1"/>
</dbReference>
<organism evidence="3 4">
    <name type="scientific">Pyxidicoccus parkwayensis</name>
    <dbReference type="NCBI Taxonomy" id="2813578"/>
    <lineage>
        <taxon>Bacteria</taxon>
        <taxon>Pseudomonadati</taxon>
        <taxon>Myxococcota</taxon>
        <taxon>Myxococcia</taxon>
        <taxon>Myxococcales</taxon>
        <taxon>Cystobacterineae</taxon>
        <taxon>Myxococcaceae</taxon>
        <taxon>Pyxidicoccus</taxon>
    </lineage>
</organism>
<feature type="transmembrane region" description="Helical" evidence="2">
    <location>
        <begin position="6"/>
        <end position="27"/>
    </location>
</feature>
<protein>
    <submittedName>
        <fullName evidence="3">Uncharacterized protein</fullName>
    </submittedName>
</protein>
<keyword evidence="2" id="KW-0472">Membrane</keyword>
<feature type="region of interest" description="Disordered" evidence="1">
    <location>
        <begin position="179"/>
        <end position="216"/>
    </location>
</feature>
<evidence type="ECO:0000256" key="1">
    <source>
        <dbReference type="SAM" id="MobiDB-lite"/>
    </source>
</evidence>
<feature type="transmembrane region" description="Helical" evidence="2">
    <location>
        <begin position="48"/>
        <end position="71"/>
    </location>
</feature>
<feature type="transmembrane region" description="Helical" evidence="2">
    <location>
        <begin position="91"/>
        <end position="110"/>
    </location>
</feature>
<keyword evidence="2" id="KW-0812">Transmembrane</keyword>
<evidence type="ECO:0000313" key="4">
    <source>
        <dbReference type="Proteomes" id="UP000662747"/>
    </source>
</evidence>
<dbReference type="EMBL" id="CP071090">
    <property type="protein sequence ID" value="QSQ24882.1"/>
    <property type="molecule type" value="Genomic_DNA"/>
</dbReference>
<gene>
    <name evidence="3" type="ORF">JY651_08065</name>
</gene>
<accession>A0ABX7P362</accession>
<keyword evidence="2" id="KW-1133">Transmembrane helix</keyword>
<feature type="compositionally biased region" description="Basic residues" evidence="1">
    <location>
        <begin position="203"/>
        <end position="216"/>
    </location>
</feature>
<dbReference type="Proteomes" id="UP000662747">
    <property type="component" value="Chromosome"/>
</dbReference>
<sequence length="216" mass="23519">MTLEELTLWGIVGVSLVSAFFVVDRVIFGGRLEAFLPRQLSPGRHLALGVFVFFALLVLVSLSEIHLTLSLAPSPSGGGLHWGLDTTPAQLRKTGLTILLMTTGVAFYILRHFERRVYGLIELVVGWVAAYNSVSQLDRPAEVNTWLPVAASVYLVVRGIDNLMHGIEASRKKRAIGPLTASSSSVVTSLPIKASAPSAPEKPRHRGRKGKRRRTS</sequence>
<evidence type="ECO:0000313" key="3">
    <source>
        <dbReference type="EMBL" id="QSQ24882.1"/>
    </source>
</evidence>
<evidence type="ECO:0000256" key="2">
    <source>
        <dbReference type="SAM" id="Phobius"/>
    </source>
</evidence>
<reference evidence="3 4" key="1">
    <citation type="submission" date="2021-02" db="EMBL/GenBank/DDBJ databases">
        <title>De Novo genome assembly of isolated myxobacteria.</title>
        <authorList>
            <person name="Stevens D.C."/>
        </authorList>
    </citation>
    <scope>NUCLEOTIDE SEQUENCE [LARGE SCALE GENOMIC DNA]</scope>
    <source>
        <strain evidence="4">SCPEA02</strain>
    </source>
</reference>
<proteinExistence type="predicted"/>
<keyword evidence="4" id="KW-1185">Reference proteome</keyword>
<name>A0ABX7P362_9BACT</name>
<feature type="compositionally biased region" description="Low complexity" evidence="1">
    <location>
        <begin position="179"/>
        <end position="191"/>
    </location>
</feature>